<dbReference type="OrthoDB" id="9810101at2"/>
<reference evidence="2" key="1">
    <citation type="submission" date="2015-12" db="EMBL/GenBank/DDBJ databases">
        <title>Complete genome sequences of two moderately thermophilic Paenibacillus species.</title>
        <authorList>
            <person name="Butler R.III."/>
            <person name="Wang J."/>
            <person name="Stark B.C."/>
            <person name="Pombert J.-F."/>
        </authorList>
    </citation>
    <scope>NUCLEOTIDE SEQUENCE [LARGE SCALE GENOMIC DNA]</scope>
    <source>
        <strain evidence="2">32O-Y</strain>
    </source>
</reference>
<protein>
    <submittedName>
        <fullName evidence="1">Phosphoribosyl-ATP pyrophosphohydrolase</fullName>
    </submittedName>
</protein>
<dbReference type="Proteomes" id="UP000061660">
    <property type="component" value="Chromosome"/>
</dbReference>
<accession>A0A0U2UG05</accession>
<dbReference type="PATRIC" id="fig|162209.4.peg.1837"/>
<proteinExistence type="predicted"/>
<sequence length="168" mass="19500">MTSNNKSNYESVREFHAAFSYPMPSEPTPMDEEMVLNRMGFLGEEMIELLHATSESPKQFREMFKKLLERLEQSYAKQSLKPFPEDKLVAQADACLDMRYFNSGDFTLLGINPDPLFEIVHSCNMKKLFPDGKPRYNEHGKIQKPEGWNPPEPLLEAEIQRQIEEAQK</sequence>
<dbReference type="STRING" id="162209.IJ22_17340"/>
<dbReference type="Pfam" id="PF01503">
    <property type="entry name" value="PRA-PH"/>
    <property type="match status" value="1"/>
</dbReference>
<name>A0A0U2UG05_9BACL</name>
<organism evidence="1 2">
    <name type="scientific">Paenibacillus naphthalenovorans</name>
    <dbReference type="NCBI Taxonomy" id="162209"/>
    <lineage>
        <taxon>Bacteria</taxon>
        <taxon>Bacillati</taxon>
        <taxon>Bacillota</taxon>
        <taxon>Bacilli</taxon>
        <taxon>Bacillales</taxon>
        <taxon>Paenibacillaceae</taxon>
        <taxon>Paenibacillus</taxon>
    </lineage>
</organism>
<dbReference type="EMBL" id="CP013652">
    <property type="protein sequence ID" value="ALS22108.1"/>
    <property type="molecule type" value="Genomic_DNA"/>
</dbReference>
<dbReference type="AlphaFoldDB" id="A0A0U2UG05"/>
<dbReference type="RefSeq" id="WP_062408432.1">
    <property type="nucleotide sequence ID" value="NZ_CP013652.1"/>
</dbReference>
<dbReference type="InterPro" id="IPR021130">
    <property type="entry name" value="PRib-ATP_PPHydrolase-like"/>
</dbReference>
<evidence type="ECO:0000313" key="2">
    <source>
        <dbReference type="Proteomes" id="UP000061660"/>
    </source>
</evidence>
<dbReference type="KEGG" id="pnp:IJ22_17340"/>
<gene>
    <name evidence="1" type="ORF">IJ22_17340</name>
</gene>
<dbReference type="InterPro" id="IPR023292">
    <property type="entry name" value="NTP_PyroPHydrolase-like_dom_sf"/>
</dbReference>
<reference evidence="1 2" key="2">
    <citation type="journal article" date="2016" name="Genome Announc.">
        <title>Complete Genome Sequences of Two Interactive Moderate Thermophiles, Paenibacillus napthalenovorans 32O-Y and Paenibacillus sp. 32O-W.</title>
        <authorList>
            <person name="Butler R.R.III."/>
            <person name="Wang J."/>
            <person name="Stark B.C."/>
            <person name="Pombert J.F."/>
        </authorList>
    </citation>
    <scope>NUCLEOTIDE SEQUENCE [LARGE SCALE GENOMIC DNA]</scope>
    <source>
        <strain evidence="1 2">32O-Y</strain>
    </source>
</reference>
<keyword evidence="1" id="KW-0378">Hydrolase</keyword>
<evidence type="ECO:0000313" key="1">
    <source>
        <dbReference type="EMBL" id="ALS22108.1"/>
    </source>
</evidence>
<keyword evidence="2" id="KW-1185">Reference proteome</keyword>
<dbReference type="Gene3D" id="1.10.3420.10">
    <property type="entry name" value="putative ntp pyrophosphohydrolase like domain"/>
    <property type="match status" value="1"/>
</dbReference>
<dbReference type="GO" id="GO:0016787">
    <property type="term" value="F:hydrolase activity"/>
    <property type="evidence" value="ECO:0007669"/>
    <property type="project" value="UniProtKB-KW"/>
</dbReference>